<proteinExistence type="predicted"/>
<accession>A0A9D1WA77</accession>
<evidence type="ECO:0000313" key="5">
    <source>
        <dbReference type="Proteomes" id="UP000824156"/>
    </source>
</evidence>
<dbReference type="PROSITE" id="PS51450">
    <property type="entry name" value="LRR"/>
    <property type="match status" value="1"/>
</dbReference>
<dbReference type="InterPro" id="IPR003591">
    <property type="entry name" value="Leu-rich_rpt_typical-subtyp"/>
</dbReference>
<dbReference type="SUPFAM" id="SSF52047">
    <property type="entry name" value="RNI-like"/>
    <property type="match status" value="1"/>
</dbReference>
<comment type="caution">
    <text evidence="4">The sequence shown here is derived from an EMBL/GenBank/DDBJ whole genome shotgun (WGS) entry which is preliminary data.</text>
</comment>
<keyword evidence="2" id="KW-0677">Repeat</keyword>
<reference evidence="4" key="1">
    <citation type="journal article" date="2021" name="PeerJ">
        <title>Extensive microbial diversity within the chicken gut microbiome revealed by metagenomics and culture.</title>
        <authorList>
            <person name="Gilroy R."/>
            <person name="Ravi A."/>
            <person name="Getino M."/>
            <person name="Pursley I."/>
            <person name="Horton D.L."/>
            <person name="Alikhan N.F."/>
            <person name="Baker D."/>
            <person name="Gharbi K."/>
            <person name="Hall N."/>
            <person name="Watson M."/>
            <person name="Adriaenssens E.M."/>
            <person name="Foster-Nyarko E."/>
            <person name="Jarju S."/>
            <person name="Secka A."/>
            <person name="Antonio M."/>
            <person name="Oren A."/>
            <person name="Chaudhuri R.R."/>
            <person name="La Ragione R."/>
            <person name="Hildebrand F."/>
            <person name="Pallen M.J."/>
        </authorList>
    </citation>
    <scope>NUCLEOTIDE SEQUENCE</scope>
    <source>
        <strain evidence="4">1719</strain>
    </source>
</reference>
<dbReference type="InterPro" id="IPR055414">
    <property type="entry name" value="LRR_R13L4/SHOC2-like"/>
</dbReference>
<sequence length="285" mass="32405">MDPSGGVKLNITVSLINGRTLHFSDFEEMSEADFKRIKSIKILNNGVKTQMDSSLLDKLFNHTPHLYYLTIDDNVHIKELPKIENDNNSLIYLILSGNQLQEIPEDFAKLKALKSFRCLRNEISSLPEGFAGLKSLKTLMVAGNNFKEFPKEILELHALERLQFNEEFGVLPVGISNLERLLKLSVSSASLSSLPESLKEMKNLVTIDLPYIEFTKLPDPLKEMENISRVDLGHNPLNKEELAASLEGFQGEELILFTTLNESDRLELSELFPEIKFRKSAMYLY</sequence>
<dbReference type="InterPro" id="IPR032675">
    <property type="entry name" value="LRR_dom_sf"/>
</dbReference>
<keyword evidence="1" id="KW-0433">Leucine-rich repeat</keyword>
<protein>
    <recommendedName>
        <fullName evidence="3">Disease resistance R13L4/SHOC-2-like LRR domain-containing protein</fullName>
    </recommendedName>
</protein>
<dbReference type="AlphaFoldDB" id="A0A9D1WA77"/>
<dbReference type="InterPro" id="IPR050216">
    <property type="entry name" value="LRR_domain-containing"/>
</dbReference>
<dbReference type="GO" id="GO:0005737">
    <property type="term" value="C:cytoplasm"/>
    <property type="evidence" value="ECO:0007669"/>
    <property type="project" value="TreeGrafter"/>
</dbReference>
<dbReference type="InterPro" id="IPR001611">
    <property type="entry name" value="Leu-rich_rpt"/>
</dbReference>
<dbReference type="PANTHER" id="PTHR48051">
    <property type="match status" value="1"/>
</dbReference>
<dbReference type="Pfam" id="PF00560">
    <property type="entry name" value="LRR_1"/>
    <property type="match status" value="1"/>
</dbReference>
<gene>
    <name evidence="4" type="ORF">H9853_10010</name>
</gene>
<dbReference type="Gene3D" id="3.80.10.10">
    <property type="entry name" value="Ribonuclease Inhibitor"/>
    <property type="match status" value="2"/>
</dbReference>
<evidence type="ECO:0000259" key="3">
    <source>
        <dbReference type="Pfam" id="PF23598"/>
    </source>
</evidence>
<dbReference type="EMBL" id="DXEZ01000277">
    <property type="protein sequence ID" value="HIX55351.1"/>
    <property type="molecule type" value="Genomic_DNA"/>
</dbReference>
<dbReference type="SMART" id="SM00369">
    <property type="entry name" value="LRR_TYP"/>
    <property type="match status" value="4"/>
</dbReference>
<feature type="domain" description="Disease resistance R13L4/SHOC-2-like LRR" evidence="3">
    <location>
        <begin position="120"/>
        <end position="207"/>
    </location>
</feature>
<dbReference type="PANTHER" id="PTHR48051:SF46">
    <property type="entry name" value="LEUCINE RICH REPEAT-CONTAINING DOMAIN PROTEIN"/>
    <property type="match status" value="1"/>
</dbReference>
<name>A0A9D1WA77_9SPHI</name>
<evidence type="ECO:0000313" key="4">
    <source>
        <dbReference type="EMBL" id="HIX55351.1"/>
    </source>
</evidence>
<organism evidence="4 5">
    <name type="scientific">Candidatus Sphingobacterium stercoripullorum</name>
    <dbReference type="NCBI Taxonomy" id="2838759"/>
    <lineage>
        <taxon>Bacteria</taxon>
        <taxon>Pseudomonadati</taxon>
        <taxon>Bacteroidota</taxon>
        <taxon>Sphingobacteriia</taxon>
        <taxon>Sphingobacteriales</taxon>
        <taxon>Sphingobacteriaceae</taxon>
        <taxon>Sphingobacterium</taxon>
    </lineage>
</organism>
<evidence type="ECO:0000256" key="2">
    <source>
        <dbReference type="ARBA" id="ARBA00022737"/>
    </source>
</evidence>
<evidence type="ECO:0000256" key="1">
    <source>
        <dbReference type="ARBA" id="ARBA00022614"/>
    </source>
</evidence>
<dbReference type="Pfam" id="PF23598">
    <property type="entry name" value="LRR_14"/>
    <property type="match status" value="1"/>
</dbReference>
<reference evidence="4" key="2">
    <citation type="submission" date="2021-04" db="EMBL/GenBank/DDBJ databases">
        <authorList>
            <person name="Gilroy R."/>
        </authorList>
    </citation>
    <scope>NUCLEOTIDE SEQUENCE</scope>
    <source>
        <strain evidence="4">1719</strain>
    </source>
</reference>
<dbReference type="Proteomes" id="UP000824156">
    <property type="component" value="Unassembled WGS sequence"/>
</dbReference>